<dbReference type="Proteomes" id="UP000001805">
    <property type="component" value="Chromosome 4, Linkage Group IV"/>
</dbReference>
<dbReference type="KEGG" id="ncr:NCU07631"/>
<name>Q7SAZ4_NEUCR</name>
<reference evidence="2 3" key="1">
    <citation type="journal article" date="2003" name="Nature">
        <title>The genome sequence of the filamentous fungus Neurospora crassa.</title>
        <authorList>
            <person name="Galagan J.E."/>
            <person name="Calvo S.E."/>
            <person name="Borkovich K.A."/>
            <person name="Selker E.U."/>
            <person name="Read N.D."/>
            <person name="Jaffe D."/>
            <person name="FitzHugh W."/>
            <person name="Ma L.J."/>
            <person name="Smirnov S."/>
            <person name="Purcell S."/>
            <person name="Rehman B."/>
            <person name="Elkins T."/>
            <person name="Engels R."/>
            <person name="Wang S."/>
            <person name="Nielsen C.B."/>
            <person name="Butler J."/>
            <person name="Endrizzi M."/>
            <person name="Qui D."/>
            <person name="Ianakiev P."/>
            <person name="Bell-Pedersen D."/>
            <person name="Nelson M.A."/>
            <person name="Werner-Washburne M."/>
            <person name="Selitrennikoff C.P."/>
            <person name="Kinsey J.A."/>
            <person name="Braun E.L."/>
            <person name="Zelter A."/>
            <person name="Schulte U."/>
            <person name="Kothe G.O."/>
            <person name="Jedd G."/>
            <person name="Mewes W."/>
            <person name="Staben C."/>
            <person name="Marcotte E."/>
            <person name="Greenberg D."/>
            <person name="Roy A."/>
            <person name="Foley K."/>
            <person name="Naylor J."/>
            <person name="Stange-Thomann N."/>
            <person name="Barrett R."/>
            <person name="Gnerre S."/>
            <person name="Kamal M."/>
            <person name="Kamvysselis M."/>
            <person name="Mauceli E."/>
            <person name="Bielke C."/>
            <person name="Rudd S."/>
            <person name="Frishman D."/>
            <person name="Krystofova S."/>
            <person name="Rasmussen C."/>
            <person name="Metzenberg R.L."/>
            <person name="Perkins D.D."/>
            <person name="Kroken S."/>
            <person name="Cogoni C."/>
            <person name="Macino G."/>
            <person name="Catcheside D."/>
            <person name="Li W."/>
            <person name="Pratt R.J."/>
            <person name="Osmani S.A."/>
            <person name="DeSouza C.P."/>
            <person name="Glass L."/>
            <person name="Orbach M.J."/>
            <person name="Berglund J.A."/>
            <person name="Voelker R."/>
            <person name="Yarden O."/>
            <person name="Plamann M."/>
            <person name="Seiler S."/>
            <person name="Dunlap J."/>
            <person name="Radford A."/>
            <person name="Aramayo R."/>
            <person name="Natvig D.O."/>
            <person name="Alex L.A."/>
            <person name="Mannhaupt G."/>
            <person name="Ebbole D.J."/>
            <person name="Freitag M."/>
            <person name="Paulsen I."/>
            <person name="Sachs M.S."/>
            <person name="Lander E.S."/>
            <person name="Nusbaum C."/>
            <person name="Birren B."/>
        </authorList>
    </citation>
    <scope>NUCLEOTIDE SEQUENCE [LARGE SCALE GENOMIC DNA]</scope>
    <source>
        <strain evidence="3">ATCC 24698 / 74-OR23-1A / CBS 708.71 / DSM 1257 / FGSC 987</strain>
    </source>
</reference>
<dbReference type="RefSeq" id="XP_962806.2">
    <property type="nucleotide sequence ID" value="XM_957713.2"/>
</dbReference>
<protein>
    <submittedName>
        <fullName evidence="2">Uncharacterized protein</fullName>
    </submittedName>
</protein>
<keyword evidence="1" id="KW-0812">Transmembrane</keyword>
<feature type="transmembrane region" description="Helical" evidence="1">
    <location>
        <begin position="7"/>
        <end position="27"/>
    </location>
</feature>
<dbReference type="AlphaFoldDB" id="Q7SAZ4"/>
<evidence type="ECO:0000313" key="2">
    <source>
        <dbReference type="EMBL" id="EAA33570.2"/>
    </source>
</evidence>
<dbReference type="SMR" id="Q7SAZ4"/>
<dbReference type="InParanoid" id="Q7SAZ4"/>
<organism evidence="2 3">
    <name type="scientific">Neurospora crassa (strain ATCC 24698 / 74-OR23-1A / CBS 708.71 / DSM 1257 / FGSC 987)</name>
    <dbReference type="NCBI Taxonomy" id="367110"/>
    <lineage>
        <taxon>Eukaryota</taxon>
        <taxon>Fungi</taxon>
        <taxon>Dikarya</taxon>
        <taxon>Ascomycota</taxon>
        <taxon>Pezizomycotina</taxon>
        <taxon>Sordariomycetes</taxon>
        <taxon>Sordariomycetidae</taxon>
        <taxon>Sordariales</taxon>
        <taxon>Sordariaceae</taxon>
        <taxon>Neurospora</taxon>
    </lineage>
</organism>
<accession>Q7SAZ4</accession>
<dbReference type="EMBL" id="CM002239">
    <property type="protein sequence ID" value="EAA33570.2"/>
    <property type="molecule type" value="Genomic_DNA"/>
</dbReference>
<keyword evidence="1" id="KW-0472">Membrane</keyword>
<keyword evidence="1" id="KW-1133">Transmembrane helix</keyword>
<gene>
    <name evidence="2" type="ORF">NCU07631</name>
</gene>
<dbReference type="GeneID" id="3878954"/>
<dbReference type="VEuPathDB" id="FungiDB:NCU07631"/>
<dbReference type="PaxDb" id="5141-EFNCRP00000007743"/>
<evidence type="ECO:0000313" key="3">
    <source>
        <dbReference type="Proteomes" id="UP000001805"/>
    </source>
</evidence>
<keyword evidence="3" id="KW-1185">Reference proteome</keyword>
<dbReference type="HOGENOM" id="CLU_1166121_0_0_1"/>
<dbReference type="OrthoDB" id="10334122at2759"/>
<sequence length="244" mass="27667">MDDNPPMTVLTAAYGISFALLCVVMWFVPEPKLSIVCGILIIIASDVTFHLREIIALQKKQLQKHQIAKLTVDKIDEYTTLYGSLVEKVLVLNKELLLQHQEMLAHSKDKLAHDKDKLSQEKETLPQYKEIVAMQKEILGSRKERVDQDNKADVAHEKETLDQYKETGSVHKELLGQCREILGCQRRLGSMTDRSAVLQLRMGDMLMVQLRQLDVLLRKLGVEVRPPLPPATGLRPSRSGDHAQ</sequence>
<evidence type="ECO:0000256" key="1">
    <source>
        <dbReference type="SAM" id="Phobius"/>
    </source>
</evidence>
<proteinExistence type="predicted"/>